<sequence>MIVLDVRGVSVRYGEVTALDEVDLQLGAGTVCGLLGANGSGKSTLFKATMGLLRPYAGTVRIRGGDVRSARRAAAIAYMPQAEAIDPDFPITAREVVLTGRYGRMSIARRARAADRTAVDEALARVGLTDLADRQIGRLSGGQRKRVFLARAIAQDAPLLLLDEPFAGVDRGTQEAMTTVLHELRDDGRTVLVSTHDIAGVDTLCDRAVLLAGRLLADGPPSEVVTPEVLGQVFGMPPVREGETR</sequence>
<dbReference type="EC" id="3.6.3.-" evidence="6"/>
<evidence type="ECO:0000256" key="3">
    <source>
        <dbReference type="ARBA" id="ARBA00022741"/>
    </source>
</evidence>
<dbReference type="AlphaFoldDB" id="A0A1Y2MY00"/>
<dbReference type="InterPro" id="IPR003439">
    <property type="entry name" value="ABC_transporter-like_ATP-bd"/>
</dbReference>
<dbReference type="SMART" id="SM00382">
    <property type="entry name" value="AAA"/>
    <property type="match status" value="1"/>
</dbReference>
<dbReference type="RefSeq" id="WP_085913675.1">
    <property type="nucleotide sequence ID" value="NZ_AP018920.1"/>
</dbReference>
<dbReference type="PANTHER" id="PTHR42734:SF5">
    <property type="entry name" value="IRON TRANSPORT SYSTEM ATP-BINDING PROTEIN HI_0361-RELATED"/>
    <property type="match status" value="1"/>
</dbReference>
<proteinExistence type="inferred from homology"/>
<evidence type="ECO:0000256" key="2">
    <source>
        <dbReference type="ARBA" id="ARBA00022448"/>
    </source>
</evidence>
<dbReference type="PROSITE" id="PS50893">
    <property type="entry name" value="ABC_TRANSPORTER_2"/>
    <property type="match status" value="1"/>
</dbReference>
<dbReference type="PANTHER" id="PTHR42734">
    <property type="entry name" value="METAL TRANSPORT SYSTEM ATP-BINDING PROTEIN TM_0124-RELATED"/>
    <property type="match status" value="1"/>
</dbReference>
<dbReference type="InterPro" id="IPR027417">
    <property type="entry name" value="P-loop_NTPase"/>
</dbReference>
<dbReference type="InterPro" id="IPR050153">
    <property type="entry name" value="Metal_Ion_Import_ABC"/>
</dbReference>
<dbReference type="STRING" id="2074.BG845_03465"/>
<comment type="similarity">
    <text evidence="1">Belongs to the ABC transporter superfamily.</text>
</comment>
<dbReference type="InterPro" id="IPR017871">
    <property type="entry name" value="ABC_transporter-like_CS"/>
</dbReference>
<evidence type="ECO:0000313" key="7">
    <source>
        <dbReference type="Proteomes" id="UP000194360"/>
    </source>
</evidence>
<dbReference type="CDD" id="cd03235">
    <property type="entry name" value="ABC_Metallic_Cations"/>
    <property type="match status" value="1"/>
</dbReference>
<comment type="caution">
    <text evidence="6">The sequence shown here is derived from an EMBL/GenBank/DDBJ whole genome shotgun (WGS) entry which is preliminary data.</text>
</comment>
<reference evidence="6 7" key="1">
    <citation type="submission" date="2016-09" db="EMBL/GenBank/DDBJ databases">
        <title>Pseudonocardia autotrophica DSM535, a candidate organism with high potential of specific P450 cytochromes.</title>
        <authorList>
            <person name="Grumaz C."/>
            <person name="Vainshtein Y."/>
            <person name="Kirstahler P."/>
            <person name="Sohn K."/>
        </authorList>
    </citation>
    <scope>NUCLEOTIDE SEQUENCE [LARGE SCALE GENOMIC DNA]</scope>
    <source>
        <strain evidence="6 7">DSM 535</strain>
    </source>
</reference>
<evidence type="ECO:0000259" key="5">
    <source>
        <dbReference type="PROSITE" id="PS50893"/>
    </source>
</evidence>
<evidence type="ECO:0000256" key="4">
    <source>
        <dbReference type="ARBA" id="ARBA00022840"/>
    </source>
</evidence>
<dbReference type="PROSITE" id="PS00211">
    <property type="entry name" value="ABC_TRANSPORTER_1"/>
    <property type="match status" value="1"/>
</dbReference>
<keyword evidence="6" id="KW-0378">Hydrolase</keyword>
<feature type="domain" description="ABC transporter" evidence="5">
    <location>
        <begin position="4"/>
        <end position="237"/>
    </location>
</feature>
<evidence type="ECO:0000313" key="6">
    <source>
        <dbReference type="EMBL" id="OSY39518.1"/>
    </source>
</evidence>
<name>A0A1Y2MY00_PSEAH</name>
<dbReference type="GO" id="GO:0016887">
    <property type="term" value="F:ATP hydrolysis activity"/>
    <property type="evidence" value="ECO:0007669"/>
    <property type="project" value="InterPro"/>
</dbReference>
<dbReference type="FunFam" id="3.40.50.300:FF:000134">
    <property type="entry name" value="Iron-enterobactin ABC transporter ATP-binding protein"/>
    <property type="match status" value="1"/>
</dbReference>
<accession>A0A1Y2MY00</accession>
<dbReference type="Gene3D" id="3.40.50.300">
    <property type="entry name" value="P-loop containing nucleotide triphosphate hydrolases"/>
    <property type="match status" value="1"/>
</dbReference>
<dbReference type="SUPFAM" id="SSF52540">
    <property type="entry name" value="P-loop containing nucleoside triphosphate hydrolases"/>
    <property type="match status" value="1"/>
</dbReference>
<keyword evidence="3" id="KW-0547">Nucleotide-binding</keyword>
<dbReference type="OrthoDB" id="3426016at2"/>
<dbReference type="Proteomes" id="UP000194360">
    <property type="component" value="Unassembled WGS sequence"/>
</dbReference>
<organism evidence="6 7">
    <name type="scientific">Pseudonocardia autotrophica</name>
    <name type="common">Amycolata autotrophica</name>
    <name type="synonym">Nocardia autotrophica</name>
    <dbReference type="NCBI Taxonomy" id="2074"/>
    <lineage>
        <taxon>Bacteria</taxon>
        <taxon>Bacillati</taxon>
        <taxon>Actinomycetota</taxon>
        <taxon>Actinomycetes</taxon>
        <taxon>Pseudonocardiales</taxon>
        <taxon>Pseudonocardiaceae</taxon>
        <taxon>Pseudonocardia</taxon>
    </lineage>
</organism>
<keyword evidence="4 6" id="KW-0067">ATP-binding</keyword>
<gene>
    <name evidence="6" type="primary">znuC_2</name>
    <name evidence="6" type="ORF">BG845_03465</name>
</gene>
<dbReference type="EMBL" id="MIGB01000017">
    <property type="protein sequence ID" value="OSY39518.1"/>
    <property type="molecule type" value="Genomic_DNA"/>
</dbReference>
<dbReference type="Pfam" id="PF00005">
    <property type="entry name" value="ABC_tran"/>
    <property type="match status" value="1"/>
</dbReference>
<keyword evidence="2" id="KW-0813">Transport</keyword>
<dbReference type="GO" id="GO:0005524">
    <property type="term" value="F:ATP binding"/>
    <property type="evidence" value="ECO:0007669"/>
    <property type="project" value="UniProtKB-KW"/>
</dbReference>
<keyword evidence="7" id="KW-1185">Reference proteome</keyword>
<evidence type="ECO:0000256" key="1">
    <source>
        <dbReference type="ARBA" id="ARBA00005417"/>
    </source>
</evidence>
<dbReference type="InterPro" id="IPR003593">
    <property type="entry name" value="AAA+_ATPase"/>
</dbReference>
<protein>
    <submittedName>
        <fullName evidence="6">High-affinity zinc uptake system ATP-binding protein ZnuC</fullName>
        <ecNumber evidence="6">3.6.3.-</ecNumber>
    </submittedName>
</protein>